<dbReference type="GO" id="GO:0003723">
    <property type="term" value="F:RNA binding"/>
    <property type="evidence" value="ECO:0007669"/>
    <property type="project" value="InterPro"/>
</dbReference>
<dbReference type="InterPro" id="IPR018269">
    <property type="entry name" value="Ribosomal_uS13_CS"/>
</dbReference>
<comment type="similarity">
    <text evidence="2 6">Belongs to the universal ribosomal protein uS13 family.</text>
</comment>
<organism evidence="8 9">
    <name type="scientific">Acrasis kona</name>
    <dbReference type="NCBI Taxonomy" id="1008807"/>
    <lineage>
        <taxon>Eukaryota</taxon>
        <taxon>Discoba</taxon>
        <taxon>Heterolobosea</taxon>
        <taxon>Tetramitia</taxon>
        <taxon>Eutetramitia</taxon>
        <taxon>Acrasidae</taxon>
        <taxon>Acrasis</taxon>
    </lineage>
</organism>
<sequence>MSIVLQEESFQHILRIYNTNIDGRISIVYALTAIRGIGRRFAGLACKKAEIDLNKRAGQLTPEEIERLGDVMADPLKYKIPTWFLNRRKDRRTGKYCQDIANNLDNALREDLERIKKIKAERGMRHMWGLKVRGQHTKTTGRRGKTVGVSKTRGGK</sequence>
<name>A0AAW2YR40_9EUKA</name>
<dbReference type="InterPro" id="IPR010979">
    <property type="entry name" value="Ribosomal_uS13-like_H2TH"/>
</dbReference>
<dbReference type="GO" id="GO:0006412">
    <property type="term" value="P:translation"/>
    <property type="evidence" value="ECO:0007669"/>
    <property type="project" value="InterPro"/>
</dbReference>
<evidence type="ECO:0000256" key="4">
    <source>
        <dbReference type="ARBA" id="ARBA00022980"/>
    </source>
</evidence>
<dbReference type="PROSITE" id="PS00646">
    <property type="entry name" value="RIBOSOMAL_S13_1"/>
    <property type="match status" value="1"/>
</dbReference>
<evidence type="ECO:0000313" key="9">
    <source>
        <dbReference type="Proteomes" id="UP001431209"/>
    </source>
</evidence>
<dbReference type="PANTHER" id="PTHR10871">
    <property type="entry name" value="30S RIBOSOMAL PROTEIN S13/40S RIBOSOMAL PROTEIN S18"/>
    <property type="match status" value="1"/>
</dbReference>
<dbReference type="PIRSF" id="PIRSF002134">
    <property type="entry name" value="Ribosomal_S13"/>
    <property type="match status" value="1"/>
</dbReference>
<evidence type="ECO:0000256" key="7">
    <source>
        <dbReference type="SAM" id="MobiDB-lite"/>
    </source>
</evidence>
<dbReference type="InterPro" id="IPR027437">
    <property type="entry name" value="Rbsml_uS13_C"/>
</dbReference>
<dbReference type="GO" id="GO:0003735">
    <property type="term" value="F:structural constituent of ribosome"/>
    <property type="evidence" value="ECO:0007669"/>
    <property type="project" value="InterPro"/>
</dbReference>
<dbReference type="InterPro" id="IPR001892">
    <property type="entry name" value="Ribosomal_uS13"/>
</dbReference>
<protein>
    <submittedName>
        <fullName evidence="8">Ribosomal protein S18</fullName>
    </submittedName>
</protein>
<evidence type="ECO:0000256" key="3">
    <source>
        <dbReference type="ARBA" id="ARBA00022490"/>
    </source>
</evidence>
<dbReference type="GO" id="GO:0005829">
    <property type="term" value="C:cytosol"/>
    <property type="evidence" value="ECO:0007669"/>
    <property type="project" value="TreeGrafter"/>
</dbReference>
<proteinExistence type="inferred from homology"/>
<evidence type="ECO:0000256" key="6">
    <source>
        <dbReference type="RuleBase" id="RU003830"/>
    </source>
</evidence>
<keyword evidence="4 6" id="KW-0689">Ribosomal protein</keyword>
<evidence type="ECO:0000256" key="5">
    <source>
        <dbReference type="ARBA" id="ARBA00023274"/>
    </source>
</evidence>
<dbReference type="HAMAP" id="MF_01315">
    <property type="entry name" value="Ribosomal_uS13"/>
    <property type="match status" value="1"/>
</dbReference>
<dbReference type="GO" id="GO:0015935">
    <property type="term" value="C:small ribosomal subunit"/>
    <property type="evidence" value="ECO:0007669"/>
    <property type="project" value="TreeGrafter"/>
</dbReference>
<dbReference type="Pfam" id="PF00416">
    <property type="entry name" value="Ribosomal_S13"/>
    <property type="match status" value="1"/>
</dbReference>
<evidence type="ECO:0000313" key="8">
    <source>
        <dbReference type="EMBL" id="KAL0479838.1"/>
    </source>
</evidence>
<dbReference type="EMBL" id="JAOPGA020000603">
    <property type="protein sequence ID" value="KAL0479838.1"/>
    <property type="molecule type" value="Genomic_DNA"/>
</dbReference>
<dbReference type="Gene3D" id="1.10.8.50">
    <property type="match status" value="1"/>
</dbReference>
<evidence type="ECO:0000256" key="1">
    <source>
        <dbReference type="ARBA" id="ARBA00004496"/>
    </source>
</evidence>
<dbReference type="PROSITE" id="PS50159">
    <property type="entry name" value="RIBOSOMAL_S13_2"/>
    <property type="match status" value="1"/>
</dbReference>
<evidence type="ECO:0000256" key="2">
    <source>
        <dbReference type="ARBA" id="ARBA00008080"/>
    </source>
</evidence>
<keyword evidence="3" id="KW-0963">Cytoplasm</keyword>
<gene>
    <name evidence="8" type="ORF">AKO1_007436</name>
</gene>
<feature type="compositionally biased region" description="Basic residues" evidence="7">
    <location>
        <begin position="134"/>
        <end position="145"/>
    </location>
</feature>
<keyword evidence="9" id="KW-1185">Reference proteome</keyword>
<dbReference type="AlphaFoldDB" id="A0AAW2YR40"/>
<dbReference type="PANTHER" id="PTHR10871:SF3">
    <property type="entry name" value="SMALL RIBOSOMAL SUBUNIT PROTEIN US13"/>
    <property type="match status" value="1"/>
</dbReference>
<comment type="caution">
    <text evidence="8">The sequence shown here is derived from an EMBL/GenBank/DDBJ whole genome shotgun (WGS) entry which is preliminary data.</text>
</comment>
<dbReference type="Gene3D" id="4.10.910.10">
    <property type="entry name" value="30s ribosomal protein s13, domain 2"/>
    <property type="match status" value="1"/>
</dbReference>
<dbReference type="FunFam" id="4.10.910.10:FF:000002">
    <property type="entry name" value="40S ribosomal protein S18"/>
    <property type="match status" value="1"/>
</dbReference>
<keyword evidence="5 6" id="KW-0687">Ribonucleoprotein</keyword>
<dbReference type="FunFam" id="1.10.8.50:FF:000002">
    <property type="entry name" value="40S ribosomal protein S18"/>
    <property type="match status" value="1"/>
</dbReference>
<dbReference type="Proteomes" id="UP001431209">
    <property type="component" value="Unassembled WGS sequence"/>
</dbReference>
<dbReference type="NCBIfam" id="NF003140">
    <property type="entry name" value="PRK04053.1"/>
    <property type="match status" value="1"/>
</dbReference>
<feature type="region of interest" description="Disordered" evidence="7">
    <location>
        <begin position="134"/>
        <end position="156"/>
    </location>
</feature>
<reference evidence="8 9" key="1">
    <citation type="submission" date="2024-03" db="EMBL/GenBank/DDBJ databases">
        <title>The Acrasis kona genome and developmental transcriptomes reveal deep origins of eukaryotic multicellular pathways.</title>
        <authorList>
            <person name="Sheikh S."/>
            <person name="Fu C.-J."/>
            <person name="Brown M.W."/>
            <person name="Baldauf S.L."/>
        </authorList>
    </citation>
    <scope>NUCLEOTIDE SEQUENCE [LARGE SCALE GENOMIC DNA]</scope>
    <source>
        <strain evidence="8 9">ATCC MYA-3509</strain>
    </source>
</reference>
<accession>A0AAW2YR40</accession>
<comment type="subcellular location">
    <subcellularLocation>
        <location evidence="1">Cytoplasm</location>
    </subcellularLocation>
</comment>
<dbReference type="SUPFAM" id="SSF46946">
    <property type="entry name" value="S13-like H2TH domain"/>
    <property type="match status" value="1"/>
</dbReference>